<comment type="caution">
    <text evidence="3">The sequence shown here is derived from an EMBL/GenBank/DDBJ whole genome shotgun (WGS) entry which is preliminary data.</text>
</comment>
<evidence type="ECO:0000256" key="2">
    <source>
        <dbReference type="SAM" id="SignalP"/>
    </source>
</evidence>
<sequence length="88" mass="9923">MLATRLTLLHLPLALLNNGGHFGLILFNSFQGRSSSKSHFPHDTQYHHPSNGHHRSVAPPEIPDMNYAAQHPLDPWTPPRPLEDILFT</sequence>
<name>A0A834T966_9FABA</name>
<accession>A0A834T966</accession>
<organism evidence="3 4">
    <name type="scientific">Senna tora</name>
    <dbReference type="NCBI Taxonomy" id="362788"/>
    <lineage>
        <taxon>Eukaryota</taxon>
        <taxon>Viridiplantae</taxon>
        <taxon>Streptophyta</taxon>
        <taxon>Embryophyta</taxon>
        <taxon>Tracheophyta</taxon>
        <taxon>Spermatophyta</taxon>
        <taxon>Magnoliopsida</taxon>
        <taxon>eudicotyledons</taxon>
        <taxon>Gunneridae</taxon>
        <taxon>Pentapetalae</taxon>
        <taxon>rosids</taxon>
        <taxon>fabids</taxon>
        <taxon>Fabales</taxon>
        <taxon>Fabaceae</taxon>
        <taxon>Caesalpinioideae</taxon>
        <taxon>Cassia clade</taxon>
        <taxon>Senna</taxon>
    </lineage>
</organism>
<proteinExistence type="predicted"/>
<evidence type="ECO:0000313" key="3">
    <source>
        <dbReference type="EMBL" id="KAF7812234.1"/>
    </source>
</evidence>
<evidence type="ECO:0000313" key="4">
    <source>
        <dbReference type="Proteomes" id="UP000634136"/>
    </source>
</evidence>
<dbReference type="EMBL" id="JAAIUW010000010">
    <property type="protein sequence ID" value="KAF7812234.1"/>
    <property type="molecule type" value="Genomic_DNA"/>
</dbReference>
<keyword evidence="2" id="KW-0732">Signal</keyword>
<gene>
    <name evidence="3" type="ORF">G2W53_033210</name>
</gene>
<evidence type="ECO:0000256" key="1">
    <source>
        <dbReference type="SAM" id="MobiDB-lite"/>
    </source>
</evidence>
<keyword evidence="4" id="KW-1185">Reference proteome</keyword>
<reference evidence="3" key="1">
    <citation type="submission" date="2020-09" db="EMBL/GenBank/DDBJ databases">
        <title>Genome-Enabled Discovery of Anthraquinone Biosynthesis in Senna tora.</title>
        <authorList>
            <person name="Kang S.-H."/>
            <person name="Pandey R.P."/>
            <person name="Lee C.-M."/>
            <person name="Sim J.-S."/>
            <person name="Jeong J.-T."/>
            <person name="Choi B.-S."/>
            <person name="Jung M."/>
            <person name="Ginzburg D."/>
            <person name="Zhao K."/>
            <person name="Won S.Y."/>
            <person name="Oh T.-J."/>
            <person name="Yu Y."/>
            <person name="Kim N.-H."/>
            <person name="Lee O.R."/>
            <person name="Lee T.-H."/>
            <person name="Bashyal P."/>
            <person name="Kim T.-S."/>
            <person name="Lee W.-H."/>
            <person name="Kawkins C."/>
            <person name="Kim C.-K."/>
            <person name="Kim J.S."/>
            <person name="Ahn B.O."/>
            <person name="Rhee S.Y."/>
            <person name="Sohng J.K."/>
        </authorList>
    </citation>
    <scope>NUCLEOTIDE SEQUENCE</scope>
    <source>
        <tissue evidence="3">Leaf</tissue>
    </source>
</reference>
<feature type="chain" id="PRO_5032945495" description="Secreted protein" evidence="2">
    <location>
        <begin position="17"/>
        <end position="88"/>
    </location>
</feature>
<dbReference type="AlphaFoldDB" id="A0A834T966"/>
<protein>
    <recommendedName>
        <fullName evidence="5">Secreted protein</fullName>
    </recommendedName>
</protein>
<feature type="region of interest" description="Disordered" evidence="1">
    <location>
        <begin position="34"/>
        <end position="76"/>
    </location>
</feature>
<evidence type="ECO:0008006" key="5">
    <source>
        <dbReference type="Google" id="ProtNLM"/>
    </source>
</evidence>
<feature type="signal peptide" evidence="2">
    <location>
        <begin position="1"/>
        <end position="16"/>
    </location>
</feature>
<dbReference type="Proteomes" id="UP000634136">
    <property type="component" value="Unassembled WGS sequence"/>
</dbReference>